<feature type="non-terminal residue" evidence="1">
    <location>
        <position position="1"/>
    </location>
</feature>
<sequence>ILASYNAGPGHIYDAMALAEKYGRNRHLWFGHVEHYLLLKSSEEYYSDPVCKNGYFRGIETYNFVRKVNEHYERYKRVIKK</sequence>
<comment type="caution">
    <text evidence="1">The sequence shown here is derived from an EMBL/GenBank/DDBJ whole genome shotgun (WGS) entry which is preliminary data.</text>
</comment>
<keyword evidence="1" id="KW-0456">Lyase</keyword>
<dbReference type="EC" id="4.2.2.-" evidence="1"/>
<dbReference type="EMBL" id="SNRY01005883">
    <property type="protein sequence ID" value="KAA6313880.1"/>
    <property type="molecule type" value="Genomic_DNA"/>
</dbReference>
<evidence type="ECO:0000313" key="1">
    <source>
        <dbReference type="EMBL" id="KAA6313880.1"/>
    </source>
</evidence>
<dbReference type="GO" id="GO:0016829">
    <property type="term" value="F:lyase activity"/>
    <property type="evidence" value="ECO:0007669"/>
    <property type="project" value="UniProtKB-KW"/>
</dbReference>
<reference evidence="1" key="1">
    <citation type="submission" date="2019-03" db="EMBL/GenBank/DDBJ databases">
        <title>Single cell metagenomics reveals metabolic interactions within the superorganism composed of flagellate Streblomastix strix and complex community of Bacteroidetes bacteria on its surface.</title>
        <authorList>
            <person name="Treitli S.C."/>
            <person name="Kolisko M."/>
            <person name="Husnik F."/>
            <person name="Keeling P."/>
            <person name="Hampl V."/>
        </authorList>
    </citation>
    <scope>NUCLEOTIDE SEQUENCE</scope>
    <source>
        <strain evidence="1">STM</strain>
    </source>
</reference>
<gene>
    <name evidence="1" type="ORF">EZS27_035419</name>
</gene>
<dbReference type="Gene3D" id="1.10.530.10">
    <property type="match status" value="1"/>
</dbReference>
<proteinExistence type="predicted"/>
<dbReference type="SUPFAM" id="SSF53955">
    <property type="entry name" value="Lysozyme-like"/>
    <property type="match status" value="1"/>
</dbReference>
<accession>A0A5J4PYH6</accession>
<name>A0A5J4PYH6_9ZZZZ</name>
<dbReference type="InterPro" id="IPR023346">
    <property type="entry name" value="Lysozyme-like_dom_sf"/>
</dbReference>
<dbReference type="AlphaFoldDB" id="A0A5J4PYH6"/>
<organism evidence="1">
    <name type="scientific">termite gut metagenome</name>
    <dbReference type="NCBI Taxonomy" id="433724"/>
    <lineage>
        <taxon>unclassified sequences</taxon>
        <taxon>metagenomes</taxon>
        <taxon>organismal metagenomes</taxon>
    </lineage>
</organism>
<protein>
    <submittedName>
        <fullName evidence="1">Membrane-bound lytic murein transglycosylase F</fullName>
        <ecNumber evidence="1">4.2.2.-</ecNumber>
    </submittedName>
</protein>